<keyword evidence="7" id="KW-1185">Reference proteome</keyword>
<dbReference type="PROSITE" id="PS51123">
    <property type="entry name" value="OMPA_2"/>
    <property type="match status" value="2"/>
</dbReference>
<dbReference type="CDD" id="cd07185">
    <property type="entry name" value="OmpA_C-like"/>
    <property type="match status" value="1"/>
</dbReference>
<dbReference type="PANTHER" id="PTHR30329:SF21">
    <property type="entry name" value="LIPOPROTEIN YIAD-RELATED"/>
    <property type="match status" value="1"/>
</dbReference>
<evidence type="ECO:0000313" key="7">
    <source>
        <dbReference type="Proteomes" id="UP001163328"/>
    </source>
</evidence>
<organism evidence="6 7">
    <name type="scientific">Flavobacterium agricola</name>
    <dbReference type="NCBI Taxonomy" id="2870839"/>
    <lineage>
        <taxon>Bacteria</taxon>
        <taxon>Pseudomonadati</taxon>
        <taxon>Bacteroidota</taxon>
        <taxon>Flavobacteriia</taxon>
        <taxon>Flavobacteriales</taxon>
        <taxon>Flavobacteriaceae</taxon>
        <taxon>Flavobacterium</taxon>
    </lineage>
</organism>
<name>A0ABY6M0T8_9FLAO</name>
<evidence type="ECO:0000313" key="6">
    <source>
        <dbReference type="EMBL" id="UYW01030.1"/>
    </source>
</evidence>
<accession>A0ABY6M0T8</accession>
<dbReference type="PANTHER" id="PTHR30329">
    <property type="entry name" value="STATOR ELEMENT OF FLAGELLAR MOTOR COMPLEX"/>
    <property type="match status" value="1"/>
</dbReference>
<dbReference type="InterPro" id="IPR006665">
    <property type="entry name" value="OmpA-like"/>
</dbReference>
<proteinExistence type="predicted"/>
<evidence type="ECO:0000256" key="2">
    <source>
        <dbReference type="ARBA" id="ARBA00023136"/>
    </source>
</evidence>
<dbReference type="Gene3D" id="3.30.1330.60">
    <property type="entry name" value="OmpA-like domain"/>
    <property type="match status" value="2"/>
</dbReference>
<feature type="domain" description="OmpA-like" evidence="5">
    <location>
        <begin position="1"/>
        <end position="102"/>
    </location>
</feature>
<comment type="subcellular location">
    <subcellularLocation>
        <location evidence="1">Cell outer membrane</location>
    </subcellularLocation>
</comment>
<reference evidence="6" key="1">
    <citation type="submission" date="2021-08" db="EMBL/GenBank/DDBJ databases">
        <title>Flavobacterium sp. strain CC-SYL302.</title>
        <authorList>
            <person name="Lin S.-Y."/>
            <person name="Lee T.-H."/>
            <person name="Young C.-C."/>
        </authorList>
    </citation>
    <scope>NUCLEOTIDE SEQUENCE</scope>
    <source>
        <strain evidence="6">CC-SYL302</strain>
    </source>
</reference>
<dbReference type="InterPro" id="IPR036737">
    <property type="entry name" value="OmpA-like_sf"/>
</dbReference>
<dbReference type="InterPro" id="IPR050330">
    <property type="entry name" value="Bact_OuterMem_StrucFunc"/>
</dbReference>
<dbReference type="EMBL" id="CP081495">
    <property type="protein sequence ID" value="UYW01030.1"/>
    <property type="molecule type" value="Genomic_DNA"/>
</dbReference>
<protein>
    <submittedName>
        <fullName evidence="6">OmpA family protein</fullName>
    </submittedName>
</protein>
<dbReference type="InterPro" id="IPR006664">
    <property type="entry name" value="OMP_bac"/>
</dbReference>
<keyword evidence="3" id="KW-0998">Cell outer membrane</keyword>
<dbReference type="Proteomes" id="UP001163328">
    <property type="component" value="Chromosome"/>
</dbReference>
<evidence type="ECO:0000256" key="3">
    <source>
        <dbReference type="ARBA" id="ARBA00023237"/>
    </source>
</evidence>
<dbReference type="Pfam" id="PF00691">
    <property type="entry name" value="OmpA"/>
    <property type="match status" value="2"/>
</dbReference>
<sequence>MMQTSNKHFCNLFKTIDTVQVASISIFGYCDDRGSENYNLSLSNQRAKQVKQLLNNGGVKLKILLEIQGKGKVALAPADSLKNLDEVRKNNRRVDVVLNLKNGNPVQINGVYFELTQQSKRGDRIYLKNIQFPIDRSILTPETIIELNKLALQLNKFTHIHIEIQGHVCCTKGSKEALDIDTGKEELSNNRAHAVFKYLVSKKVDPKRMRFKGYGNRFPLGKDPHLDKRVEFLITRS</sequence>
<evidence type="ECO:0000256" key="4">
    <source>
        <dbReference type="PROSITE-ProRule" id="PRU00473"/>
    </source>
</evidence>
<keyword evidence="2 4" id="KW-0472">Membrane</keyword>
<dbReference type="PRINTS" id="PR01021">
    <property type="entry name" value="OMPADOMAIN"/>
</dbReference>
<gene>
    <name evidence="6" type="ORF">K5I29_11110</name>
</gene>
<dbReference type="SUPFAM" id="SSF103088">
    <property type="entry name" value="OmpA-like"/>
    <property type="match status" value="2"/>
</dbReference>
<feature type="domain" description="OmpA-like" evidence="5">
    <location>
        <begin position="119"/>
        <end position="237"/>
    </location>
</feature>
<evidence type="ECO:0000256" key="1">
    <source>
        <dbReference type="ARBA" id="ARBA00004442"/>
    </source>
</evidence>
<evidence type="ECO:0000259" key="5">
    <source>
        <dbReference type="PROSITE" id="PS51123"/>
    </source>
</evidence>